<evidence type="ECO:0000256" key="1">
    <source>
        <dbReference type="SAM" id="Phobius"/>
    </source>
</evidence>
<protein>
    <submittedName>
        <fullName evidence="2">ORF YJR83.28 protein</fullName>
    </submittedName>
</protein>
<name>E9PA82_YEASX</name>
<sequence>MFFTLGVQLVTVLLKVIIWVCIVQTDISWVVLRRLITTVPITMSIWIVLQFRFIHPMILMIGGSRKVTMIPMLTSLVLVVICGLHLTKNYMMGKCYGLMHYNLYPLM</sequence>
<dbReference type="EMBL" id="X87611">
    <property type="protein sequence ID" value="CAA60925.1"/>
    <property type="molecule type" value="Genomic_DNA"/>
</dbReference>
<accession>E9PA82</accession>
<proteinExistence type="predicted"/>
<keyword evidence="1" id="KW-0472">Membrane</keyword>
<reference evidence="2" key="1">
    <citation type="submission" date="1995-05" db="EMBL/GenBank/DDBJ databases">
        <authorList>
            <person name="de Haan M."/>
        </authorList>
    </citation>
    <scope>NUCLEOTIDE SEQUENCE</scope>
    <source>
        <strain evidence="2">FY1679</strain>
    </source>
</reference>
<reference evidence="2" key="2">
    <citation type="journal article" date="1996" name="J. Biol. Chem.">
        <title>The homologue of mammalian SPC12 is important for efficient signal peptidase activity in Saccharomyces cerevisiae.</title>
        <authorList>
            <person name="Fang H."/>
            <person name="Panzner S."/>
            <person name="Mullins C."/>
            <person name="Hartmann E."/>
            <person name="Green N."/>
        </authorList>
    </citation>
    <scope>NUCLEOTIDE SEQUENCE</scope>
    <source>
        <strain evidence="2">FY1679</strain>
    </source>
</reference>
<keyword evidence="1" id="KW-1133">Transmembrane helix</keyword>
<feature type="transmembrane region" description="Helical" evidence="1">
    <location>
        <begin position="35"/>
        <end position="55"/>
    </location>
</feature>
<evidence type="ECO:0000313" key="2">
    <source>
        <dbReference type="EMBL" id="CAA60925.1"/>
    </source>
</evidence>
<feature type="transmembrane region" description="Helical" evidence="1">
    <location>
        <begin position="67"/>
        <end position="86"/>
    </location>
</feature>
<organism evidence="2">
    <name type="scientific">Saccharomyces cerevisiae</name>
    <name type="common">Baker's yeast</name>
    <dbReference type="NCBI Taxonomy" id="4932"/>
    <lineage>
        <taxon>Eukaryota</taxon>
        <taxon>Fungi</taxon>
        <taxon>Dikarya</taxon>
        <taxon>Ascomycota</taxon>
        <taxon>Saccharomycotina</taxon>
        <taxon>Saccharomycetes</taxon>
        <taxon>Saccharomycetales</taxon>
        <taxon>Saccharomycetaceae</taxon>
        <taxon>Saccharomyces</taxon>
    </lineage>
</organism>
<dbReference type="AlphaFoldDB" id="E9PA82"/>
<keyword evidence="1" id="KW-0812">Transmembrane</keyword>
<gene>
    <name evidence="2" type="primary">ORF YJR83.28</name>
</gene>
<feature type="transmembrane region" description="Helical" evidence="1">
    <location>
        <begin position="6"/>
        <end position="23"/>
    </location>
</feature>